<feature type="domain" description="SIS" evidence="6">
    <location>
        <begin position="118"/>
        <end position="262"/>
    </location>
</feature>
<feature type="domain" description="HTH rpiR-type" evidence="5">
    <location>
        <begin position="11"/>
        <end position="87"/>
    </location>
</feature>
<dbReference type="Pfam" id="PF01418">
    <property type="entry name" value="HTH_6"/>
    <property type="match status" value="1"/>
</dbReference>
<keyword evidence="8" id="KW-1185">Reference proteome</keyword>
<proteinExistence type="predicted"/>
<dbReference type="SUPFAM" id="SSF53697">
    <property type="entry name" value="SIS domain"/>
    <property type="match status" value="1"/>
</dbReference>
<dbReference type="PROSITE" id="PS51071">
    <property type="entry name" value="HTH_RPIR"/>
    <property type="match status" value="1"/>
</dbReference>
<keyword evidence="4" id="KW-0472">Membrane</keyword>
<dbReference type="Gene3D" id="1.10.10.10">
    <property type="entry name" value="Winged helix-like DNA-binding domain superfamily/Winged helix DNA-binding domain"/>
    <property type="match status" value="1"/>
</dbReference>
<dbReference type="InterPro" id="IPR001347">
    <property type="entry name" value="SIS_dom"/>
</dbReference>
<evidence type="ECO:0000256" key="4">
    <source>
        <dbReference type="SAM" id="Phobius"/>
    </source>
</evidence>
<dbReference type="GO" id="GO:1901135">
    <property type="term" value="P:carbohydrate derivative metabolic process"/>
    <property type="evidence" value="ECO:0007669"/>
    <property type="project" value="InterPro"/>
</dbReference>
<keyword evidence="1" id="KW-0805">Transcription regulation</keyword>
<dbReference type="Gene3D" id="3.40.50.10490">
    <property type="entry name" value="Glucose-6-phosphate isomerase like protein, domain 1"/>
    <property type="match status" value="1"/>
</dbReference>
<dbReference type="CDD" id="cd05013">
    <property type="entry name" value="SIS_RpiR"/>
    <property type="match status" value="1"/>
</dbReference>
<dbReference type="AlphaFoldDB" id="A0A1I3B620"/>
<name>A0A1I3B620_9LACT</name>
<sequence length="266" mass="30583">MSKKCKVGEIELMDLKKLTVGKHLTELETSILEYIIENIDTVLKMGVREIAKNNYTSPASVIRLSKKLGYTGFVDMYYHLLPKVKKTEHQSLNVDEEIFKYSLSDILKKNQKKDIDFFVEKILHLKQKYIFIYATGFSAIAAEYLYKKLLVLGKKTIIATGTDSIGIVESNLEDIGIFIVISKSGETQQVMDKLLSANEQSIFTVSFTKEEPNRIANVSDLNFKLVDNNELDDRNILPNTFFPNLLLLFEYLFKVFLDQKKLKIEE</sequence>
<dbReference type="GO" id="GO:0003677">
    <property type="term" value="F:DNA binding"/>
    <property type="evidence" value="ECO:0007669"/>
    <property type="project" value="UniProtKB-KW"/>
</dbReference>
<dbReference type="EMBL" id="FOQE01000004">
    <property type="protein sequence ID" value="SFH57419.1"/>
    <property type="molecule type" value="Genomic_DNA"/>
</dbReference>
<dbReference type="PANTHER" id="PTHR30514">
    <property type="entry name" value="GLUCOKINASE"/>
    <property type="match status" value="1"/>
</dbReference>
<dbReference type="GO" id="GO:0097367">
    <property type="term" value="F:carbohydrate derivative binding"/>
    <property type="evidence" value="ECO:0007669"/>
    <property type="project" value="InterPro"/>
</dbReference>
<dbReference type="PROSITE" id="PS51464">
    <property type="entry name" value="SIS"/>
    <property type="match status" value="1"/>
</dbReference>
<dbReference type="Proteomes" id="UP000198668">
    <property type="component" value="Unassembled WGS sequence"/>
</dbReference>
<accession>A0A1I3B620</accession>
<dbReference type="InterPro" id="IPR036388">
    <property type="entry name" value="WH-like_DNA-bd_sf"/>
</dbReference>
<evidence type="ECO:0000259" key="6">
    <source>
        <dbReference type="PROSITE" id="PS51464"/>
    </source>
</evidence>
<reference evidence="7 8" key="1">
    <citation type="submission" date="2016-10" db="EMBL/GenBank/DDBJ databases">
        <authorList>
            <person name="de Groot N.N."/>
        </authorList>
    </citation>
    <scope>NUCLEOTIDE SEQUENCE [LARGE SCALE GENOMIC DNA]</scope>
    <source>
        <strain evidence="7 8">DSM 27630</strain>
    </source>
</reference>
<feature type="transmembrane region" description="Helical" evidence="4">
    <location>
        <begin position="129"/>
        <end position="146"/>
    </location>
</feature>
<evidence type="ECO:0000256" key="2">
    <source>
        <dbReference type="ARBA" id="ARBA00023125"/>
    </source>
</evidence>
<evidence type="ECO:0000313" key="7">
    <source>
        <dbReference type="EMBL" id="SFH57419.1"/>
    </source>
</evidence>
<dbReference type="InterPro" id="IPR046348">
    <property type="entry name" value="SIS_dom_sf"/>
</dbReference>
<evidence type="ECO:0000256" key="3">
    <source>
        <dbReference type="ARBA" id="ARBA00023163"/>
    </source>
</evidence>
<protein>
    <submittedName>
        <fullName evidence="7">DNA-binding transcriptional regulator, MurR/RpiR family, contains HTH and SIS domains</fullName>
    </submittedName>
</protein>
<dbReference type="SUPFAM" id="SSF46689">
    <property type="entry name" value="Homeodomain-like"/>
    <property type="match status" value="1"/>
</dbReference>
<evidence type="ECO:0000259" key="5">
    <source>
        <dbReference type="PROSITE" id="PS51071"/>
    </source>
</evidence>
<dbReference type="InterPro" id="IPR009057">
    <property type="entry name" value="Homeodomain-like_sf"/>
</dbReference>
<dbReference type="Pfam" id="PF01380">
    <property type="entry name" value="SIS"/>
    <property type="match status" value="1"/>
</dbReference>
<keyword evidence="2 7" id="KW-0238">DNA-binding</keyword>
<keyword evidence="4" id="KW-1133">Transmembrane helix</keyword>
<keyword evidence="3" id="KW-0804">Transcription</keyword>
<gene>
    <name evidence="7" type="ORF">SAMN04489868_1044</name>
</gene>
<dbReference type="PANTHER" id="PTHR30514:SF21">
    <property type="entry name" value="RPIR-FAMILY TRANSCRIPTIONAL REGULATOR"/>
    <property type="match status" value="1"/>
</dbReference>
<dbReference type="InterPro" id="IPR047640">
    <property type="entry name" value="RpiR-like"/>
</dbReference>
<dbReference type="InterPro" id="IPR000281">
    <property type="entry name" value="HTH_RpiR"/>
</dbReference>
<dbReference type="InterPro" id="IPR035472">
    <property type="entry name" value="RpiR-like_SIS"/>
</dbReference>
<keyword evidence="4" id="KW-0812">Transmembrane</keyword>
<dbReference type="GO" id="GO:0003700">
    <property type="term" value="F:DNA-binding transcription factor activity"/>
    <property type="evidence" value="ECO:0007669"/>
    <property type="project" value="InterPro"/>
</dbReference>
<evidence type="ECO:0000256" key="1">
    <source>
        <dbReference type="ARBA" id="ARBA00023015"/>
    </source>
</evidence>
<evidence type="ECO:0000313" key="8">
    <source>
        <dbReference type="Proteomes" id="UP000198668"/>
    </source>
</evidence>
<organism evidence="7 8">
    <name type="scientific">Pisciglobus halotolerans</name>
    <dbReference type="NCBI Taxonomy" id="745365"/>
    <lineage>
        <taxon>Bacteria</taxon>
        <taxon>Bacillati</taxon>
        <taxon>Bacillota</taxon>
        <taxon>Bacilli</taxon>
        <taxon>Lactobacillales</taxon>
        <taxon>Carnobacteriaceae</taxon>
    </lineage>
</organism>